<dbReference type="STRING" id="1705564.APG08_01102"/>
<dbReference type="EMBL" id="LNGC01000029">
    <property type="protein sequence ID" value="KYC52236.1"/>
    <property type="molecule type" value="Genomic_DNA"/>
</dbReference>
<evidence type="ECO:0000313" key="2">
    <source>
        <dbReference type="EMBL" id="KYC52236.1"/>
    </source>
</evidence>
<proteinExistence type="predicted"/>
<dbReference type="AlphaFoldDB" id="A0A150J4T2"/>
<dbReference type="InterPro" id="IPR030662">
    <property type="entry name" value="DPH6/MJ0570"/>
</dbReference>
<comment type="caution">
    <text evidence="2">The sequence shown here is derived from an EMBL/GenBank/DDBJ whole genome shotgun (WGS) entry which is preliminary data.</text>
</comment>
<name>A0A150J4T2_9EURY</name>
<dbReference type="InterPro" id="IPR014729">
    <property type="entry name" value="Rossmann-like_a/b/a_fold"/>
</dbReference>
<reference evidence="2 3" key="1">
    <citation type="journal article" date="2016" name="ISME J.">
        <title>Chasing the elusive Euryarchaeota class WSA2: genomes reveal a uniquely fastidious methyl-reducing methanogen.</title>
        <authorList>
            <person name="Nobu M.K."/>
            <person name="Narihiro T."/>
            <person name="Kuroda K."/>
            <person name="Mei R."/>
            <person name="Liu W.T."/>
        </authorList>
    </citation>
    <scope>NUCLEOTIDE SEQUENCE [LARGE SCALE GENOMIC DNA]</scope>
    <source>
        <strain evidence="2">U1lsi0528_Bin055</strain>
    </source>
</reference>
<evidence type="ECO:0000259" key="1">
    <source>
        <dbReference type="Pfam" id="PF01902"/>
    </source>
</evidence>
<dbReference type="FunFam" id="3.40.50.620:FF:000145">
    <property type="entry name" value="ATP-binding domain containing protein"/>
    <property type="match status" value="1"/>
</dbReference>
<sequence>MRMLSLFSGGKDSLYATYLAMREGHEVVCLLSLESERDDSYMFHVPNISLTSFQAKVIGIPLVRKSVKGEKEKEVRELEDIIGEFVKNKEIDGIITGAIESNYQRERIQKIADHYGIFHYAPLWKRDTKEYMEELINNGFKIVIVSVSALGLDESFLGKVIDEEILEKLKFLNKKYGVHIAGEGGEYETFVTDCPIFKKKLIIEKSRIKIENLNGILLIDSIKLEDKS</sequence>
<dbReference type="CDD" id="cd01994">
    <property type="entry name" value="AANH_PF0828-like"/>
    <property type="match status" value="1"/>
</dbReference>
<dbReference type="NCBIfam" id="TIGR00290">
    <property type="entry name" value="MJ0570_dom"/>
    <property type="match status" value="1"/>
</dbReference>
<keyword evidence="2" id="KW-0547">Nucleotide-binding</keyword>
<accession>A0A150J4T2</accession>
<gene>
    <name evidence="2" type="ORF">AMQ22_00913</name>
</gene>
<dbReference type="Pfam" id="PF01902">
    <property type="entry name" value="Diphthami_syn_2"/>
    <property type="match status" value="1"/>
</dbReference>
<dbReference type="SUPFAM" id="SSF52402">
    <property type="entry name" value="Adenine nucleotide alpha hydrolases-like"/>
    <property type="match status" value="1"/>
</dbReference>
<dbReference type="GO" id="GO:0017183">
    <property type="term" value="P:protein histidyl modification to diphthamide"/>
    <property type="evidence" value="ECO:0007669"/>
    <property type="project" value="TreeGrafter"/>
</dbReference>
<dbReference type="Proteomes" id="UP000075398">
    <property type="component" value="Unassembled WGS sequence"/>
</dbReference>
<protein>
    <submittedName>
        <fullName evidence="2">ATP-binding region</fullName>
    </submittedName>
</protein>
<dbReference type="InterPro" id="IPR002761">
    <property type="entry name" value="Diphthami_syn_dom"/>
</dbReference>
<dbReference type="PANTHER" id="PTHR12196:SF2">
    <property type="entry name" value="DIPHTHINE--AMMONIA LIGASE"/>
    <property type="match status" value="1"/>
</dbReference>
<dbReference type="InterPro" id="IPR022427">
    <property type="entry name" value="MJ0570_ATP-bd"/>
</dbReference>
<keyword evidence="2" id="KW-0067">ATP-binding</keyword>
<feature type="domain" description="Diphthamide synthase" evidence="1">
    <location>
        <begin position="1"/>
        <end position="223"/>
    </location>
</feature>
<evidence type="ECO:0000313" key="3">
    <source>
        <dbReference type="Proteomes" id="UP000075398"/>
    </source>
</evidence>
<dbReference type="PIRSF" id="PIRSF039123">
    <property type="entry name" value="Diphthamide_synthase"/>
    <property type="match status" value="1"/>
</dbReference>
<dbReference type="PATRIC" id="fig|1705409.3.peg.938"/>
<dbReference type="NCBIfam" id="TIGR03679">
    <property type="entry name" value="arCOG00187"/>
    <property type="match status" value="1"/>
</dbReference>
<dbReference type="Gene3D" id="3.90.1490.10">
    <property type="entry name" value="putative n-type atp pyrophosphatase, domain 2"/>
    <property type="match status" value="1"/>
</dbReference>
<organism evidence="2 3">
    <name type="scientific">Candidatus Methanofastidiosum methylothiophilum</name>
    <dbReference type="NCBI Taxonomy" id="1705564"/>
    <lineage>
        <taxon>Archaea</taxon>
        <taxon>Methanobacteriati</taxon>
        <taxon>Methanobacteriota</taxon>
        <taxon>Stenosarchaea group</taxon>
        <taxon>Candidatus Methanofastidiosia</taxon>
        <taxon>Candidatus Methanofastidiosales</taxon>
        <taxon>Candidatus Methanofastidiosaceae</taxon>
        <taxon>Candidatus Methanofastidiosum</taxon>
    </lineage>
</organism>
<dbReference type="GO" id="GO:0005524">
    <property type="term" value="F:ATP binding"/>
    <property type="evidence" value="ECO:0007669"/>
    <property type="project" value="UniProtKB-KW"/>
</dbReference>
<dbReference type="GO" id="GO:0017178">
    <property type="term" value="F:diphthine-ammonia ligase activity"/>
    <property type="evidence" value="ECO:0007669"/>
    <property type="project" value="TreeGrafter"/>
</dbReference>
<dbReference type="Gene3D" id="3.40.50.620">
    <property type="entry name" value="HUPs"/>
    <property type="match status" value="1"/>
</dbReference>
<dbReference type="PANTHER" id="PTHR12196">
    <property type="entry name" value="DOMAIN OF UNKNOWN FUNCTION 71 DUF71 -CONTAINING PROTEIN"/>
    <property type="match status" value="1"/>
</dbReference>